<dbReference type="Gene3D" id="2.40.70.10">
    <property type="entry name" value="Acid Proteases"/>
    <property type="match status" value="1"/>
</dbReference>
<dbReference type="PANTHER" id="PTHR12917:SF18">
    <property type="entry name" value="DNA DAMAGE-INDUCIBLE PROTEIN 1-LIKE"/>
    <property type="match status" value="1"/>
</dbReference>
<dbReference type="PROSITE" id="PS00141">
    <property type="entry name" value="ASP_PROTEASE"/>
    <property type="match status" value="1"/>
</dbReference>
<evidence type="ECO:0000313" key="4">
    <source>
        <dbReference type="Proteomes" id="UP001235939"/>
    </source>
</evidence>
<sequence>MVELSELSYYRYCRITTSLSWQAFQSSLILAVISVMGSCGNCWASWGRSSLRYSRVRWRIGEQPSDMKANCETSRITGGDTGTHFINFRKETEVIQERAFSQVGKVGGRRQLEVAIGGAHVEGTAQSPGVYKASQLCGDITLSEFKVYIHKLGNPSLGAVNYQKYKIVRYKEVYKPFSHASECEKLSGAASNGGEVAIEENPPGYIAAKLKENFVMVEINGRKIKALVDSGADFSVISDKFRRELKTPLFKEPGPILKAANKNLIETIGKCVLNIEVNGLNISFEFVVMVECSHDIIFGWDFFKATEAVIDCGRNELHLGETSVLESREEENQRLFASDDFVIPPKSIKKISVINEEICGVRDVLVSTSKVYY</sequence>
<dbReference type="InterPro" id="IPR001995">
    <property type="entry name" value="Peptidase_A2_cat"/>
</dbReference>
<feature type="domain" description="Peptidase A2" evidence="2">
    <location>
        <begin position="224"/>
        <end position="239"/>
    </location>
</feature>
<dbReference type="InterPro" id="IPR021109">
    <property type="entry name" value="Peptidase_aspartic_dom_sf"/>
</dbReference>
<keyword evidence="1" id="KW-0378">Hydrolase</keyword>
<gene>
    <name evidence="3" type="ORF">LAZ67_11002541</name>
</gene>
<evidence type="ECO:0000256" key="1">
    <source>
        <dbReference type="ARBA" id="ARBA00022801"/>
    </source>
</evidence>
<keyword evidence="4" id="KW-1185">Reference proteome</keyword>
<dbReference type="Pfam" id="PF13975">
    <property type="entry name" value="gag-asp_proteas"/>
    <property type="match status" value="1"/>
</dbReference>
<dbReference type="InterPro" id="IPR001969">
    <property type="entry name" value="Aspartic_peptidase_AS"/>
</dbReference>
<dbReference type="PANTHER" id="PTHR12917">
    <property type="entry name" value="ASPARTYL PROTEASE DDI-RELATED"/>
    <property type="match status" value="1"/>
</dbReference>
<dbReference type="SUPFAM" id="SSF50630">
    <property type="entry name" value="Acid proteases"/>
    <property type="match status" value="1"/>
</dbReference>
<evidence type="ECO:0000259" key="2">
    <source>
        <dbReference type="PROSITE" id="PS50175"/>
    </source>
</evidence>
<reference evidence="3 4" key="1">
    <citation type="submission" date="2022-01" db="EMBL/GenBank/DDBJ databases">
        <title>A chromosomal length assembly of Cordylochernes scorpioides.</title>
        <authorList>
            <person name="Zeh D."/>
            <person name="Zeh J."/>
        </authorList>
    </citation>
    <scope>NUCLEOTIDE SEQUENCE [LARGE SCALE GENOMIC DNA]</scope>
    <source>
        <strain evidence="3">IN4F17</strain>
        <tissue evidence="3">Whole Body</tissue>
    </source>
</reference>
<dbReference type="CDD" id="cd00303">
    <property type="entry name" value="retropepsin_like"/>
    <property type="match status" value="1"/>
</dbReference>
<evidence type="ECO:0000313" key="3">
    <source>
        <dbReference type="EMBL" id="UYV74229.1"/>
    </source>
</evidence>
<dbReference type="Proteomes" id="UP001235939">
    <property type="component" value="Chromosome 11"/>
</dbReference>
<accession>A0ABY6L020</accession>
<organism evidence="3 4">
    <name type="scientific">Cordylochernes scorpioides</name>
    <dbReference type="NCBI Taxonomy" id="51811"/>
    <lineage>
        <taxon>Eukaryota</taxon>
        <taxon>Metazoa</taxon>
        <taxon>Ecdysozoa</taxon>
        <taxon>Arthropoda</taxon>
        <taxon>Chelicerata</taxon>
        <taxon>Arachnida</taxon>
        <taxon>Pseudoscorpiones</taxon>
        <taxon>Cheliferoidea</taxon>
        <taxon>Chernetidae</taxon>
        <taxon>Cordylochernes</taxon>
    </lineage>
</organism>
<name>A0ABY6L020_9ARAC</name>
<dbReference type="EMBL" id="CP092873">
    <property type="protein sequence ID" value="UYV74229.1"/>
    <property type="molecule type" value="Genomic_DNA"/>
</dbReference>
<protein>
    <submittedName>
        <fullName evidence="3">DDI2</fullName>
    </submittedName>
</protein>
<proteinExistence type="predicted"/>
<dbReference type="PROSITE" id="PS50175">
    <property type="entry name" value="ASP_PROT_RETROV"/>
    <property type="match status" value="1"/>
</dbReference>